<dbReference type="InterPro" id="IPR000623">
    <property type="entry name" value="Shikimate_kinase/TSH1"/>
</dbReference>
<dbReference type="GO" id="GO:0005524">
    <property type="term" value="F:ATP binding"/>
    <property type="evidence" value="ECO:0007669"/>
    <property type="project" value="UniProtKB-UniRule"/>
</dbReference>
<comment type="pathway">
    <text evidence="7">Metabolic intermediate biosynthesis; chorismate biosynthesis; chorismate from D-erythrose 4-phosphate and phosphoenolpyruvate: step 5/7.</text>
</comment>
<keyword evidence="7" id="KW-0963">Cytoplasm</keyword>
<organism evidence="8 9">
    <name type="scientific">Thermoflexibacter ruber</name>
    <dbReference type="NCBI Taxonomy" id="1003"/>
    <lineage>
        <taxon>Bacteria</taxon>
        <taxon>Pseudomonadati</taxon>
        <taxon>Bacteroidota</taxon>
        <taxon>Cytophagia</taxon>
        <taxon>Cytophagales</taxon>
        <taxon>Thermoflexibacteraceae</taxon>
        <taxon>Thermoflexibacter</taxon>
    </lineage>
</organism>
<comment type="caution">
    <text evidence="7">Lacks conserved residue(s) required for the propagation of feature annotation.</text>
</comment>
<gene>
    <name evidence="7" type="primary">aroK</name>
    <name evidence="8" type="ORF">SAMN04488541_101420</name>
</gene>
<protein>
    <recommendedName>
        <fullName evidence="7">Shikimate kinase</fullName>
        <shortName evidence="7">SK</shortName>
        <ecNumber evidence="7">2.7.1.71</ecNumber>
    </recommendedName>
</protein>
<evidence type="ECO:0000256" key="6">
    <source>
        <dbReference type="ARBA" id="ARBA00023141"/>
    </source>
</evidence>
<dbReference type="SUPFAM" id="SSF52540">
    <property type="entry name" value="P-loop containing nucleoside triphosphate hydrolases"/>
    <property type="match status" value="1"/>
</dbReference>
<feature type="binding site" evidence="7">
    <location>
        <position position="59"/>
    </location>
    <ligand>
        <name>substrate</name>
    </ligand>
</feature>
<dbReference type="RefSeq" id="WP_091544243.1">
    <property type="nucleotide sequence ID" value="NZ_FONY01000014.1"/>
</dbReference>
<dbReference type="GO" id="GO:0009423">
    <property type="term" value="P:chorismate biosynthetic process"/>
    <property type="evidence" value="ECO:0007669"/>
    <property type="project" value="UniProtKB-UniRule"/>
</dbReference>
<dbReference type="GO" id="GO:0000287">
    <property type="term" value="F:magnesium ion binding"/>
    <property type="evidence" value="ECO:0007669"/>
    <property type="project" value="UniProtKB-UniRule"/>
</dbReference>
<evidence type="ECO:0000256" key="1">
    <source>
        <dbReference type="ARBA" id="ARBA00022605"/>
    </source>
</evidence>
<keyword evidence="7" id="KW-0479">Metal-binding</keyword>
<feature type="binding site" evidence="7">
    <location>
        <position position="81"/>
    </location>
    <ligand>
        <name>substrate</name>
    </ligand>
</feature>
<feature type="binding site" evidence="7">
    <location>
        <position position="120"/>
    </location>
    <ligand>
        <name>ATP</name>
        <dbReference type="ChEBI" id="CHEBI:30616"/>
    </ligand>
</feature>
<dbReference type="PANTHER" id="PTHR21087:SF16">
    <property type="entry name" value="SHIKIMATE KINASE 1, CHLOROPLASTIC"/>
    <property type="match status" value="1"/>
</dbReference>
<comment type="cofactor">
    <cofactor evidence="7">
        <name>Mg(2+)</name>
        <dbReference type="ChEBI" id="CHEBI:18420"/>
    </cofactor>
    <text evidence="7">Binds 1 Mg(2+) ion per subunit.</text>
</comment>
<dbReference type="GO" id="GO:0008652">
    <property type="term" value="P:amino acid biosynthetic process"/>
    <property type="evidence" value="ECO:0007669"/>
    <property type="project" value="UniProtKB-KW"/>
</dbReference>
<dbReference type="GO" id="GO:0005829">
    <property type="term" value="C:cytosol"/>
    <property type="evidence" value="ECO:0007669"/>
    <property type="project" value="TreeGrafter"/>
</dbReference>
<dbReference type="HAMAP" id="MF_00109">
    <property type="entry name" value="Shikimate_kinase"/>
    <property type="match status" value="1"/>
</dbReference>
<sequence>MFPERIYLLGMPGSGKSTLSKQLAKEINYHFLDLDEWIVQHERNSISEIFAIKGEEYFREIERKALLHSLTLQKIVIATGGGTPCFFDNMQIIKNNGFSIFLDVPLEVLAQRVSKEVNTRPLLNTENKEVIDQLTEKYNHRLPFYRQAELTITGANLSVQDILQWLTYMDKI</sequence>
<keyword evidence="3 7" id="KW-0547">Nucleotide-binding</keyword>
<feature type="binding site" evidence="7">
    <location>
        <begin position="13"/>
        <end position="18"/>
    </location>
    <ligand>
        <name>ATP</name>
        <dbReference type="ChEBI" id="CHEBI:30616"/>
    </ligand>
</feature>
<keyword evidence="5 7" id="KW-0067">ATP-binding</keyword>
<dbReference type="EC" id="2.7.1.71" evidence="7"/>
<reference evidence="8 9" key="1">
    <citation type="submission" date="2016-10" db="EMBL/GenBank/DDBJ databases">
        <authorList>
            <person name="de Groot N.N."/>
        </authorList>
    </citation>
    <scope>NUCLEOTIDE SEQUENCE [LARGE SCALE GENOMIC DNA]</scope>
    <source>
        <strain>GEY</strain>
        <strain evidence="9">DSM 9560</strain>
    </source>
</reference>
<dbReference type="Pfam" id="PF01202">
    <property type="entry name" value="SKI"/>
    <property type="match status" value="1"/>
</dbReference>
<keyword evidence="6 7" id="KW-0057">Aromatic amino acid biosynthesis</keyword>
<dbReference type="CDD" id="cd00464">
    <property type="entry name" value="SK"/>
    <property type="match status" value="1"/>
</dbReference>
<evidence type="ECO:0000256" key="7">
    <source>
        <dbReference type="HAMAP-Rule" id="MF_00109"/>
    </source>
</evidence>
<dbReference type="UniPathway" id="UPA00053">
    <property type="reaction ID" value="UER00088"/>
</dbReference>
<keyword evidence="1 7" id="KW-0028">Amino-acid biosynthesis</keyword>
<dbReference type="AlphaFoldDB" id="A0A1I2FJC3"/>
<evidence type="ECO:0000313" key="8">
    <source>
        <dbReference type="EMBL" id="SFF05093.1"/>
    </source>
</evidence>
<dbReference type="InterPro" id="IPR027417">
    <property type="entry name" value="P-loop_NTPase"/>
</dbReference>
<evidence type="ECO:0000256" key="2">
    <source>
        <dbReference type="ARBA" id="ARBA00022679"/>
    </source>
</evidence>
<comment type="subcellular location">
    <subcellularLocation>
        <location evidence="7">Cytoplasm</location>
    </subcellularLocation>
</comment>
<keyword evidence="2 7" id="KW-0808">Transferase</keyword>
<comment type="function">
    <text evidence="7">Catalyzes the specific phosphorylation of the 3-hydroxyl group of shikimic acid using ATP as a cosubstrate.</text>
</comment>
<dbReference type="GO" id="GO:0004765">
    <property type="term" value="F:shikimate kinase activity"/>
    <property type="evidence" value="ECO:0007669"/>
    <property type="project" value="UniProtKB-UniRule"/>
</dbReference>
<evidence type="ECO:0000313" key="9">
    <source>
        <dbReference type="Proteomes" id="UP000199513"/>
    </source>
</evidence>
<accession>A0A1I2FJC3</accession>
<feature type="binding site" evidence="7">
    <location>
        <position position="141"/>
    </location>
    <ligand>
        <name>substrate</name>
    </ligand>
</feature>
<dbReference type="STRING" id="1003.SAMN04488541_101420"/>
<dbReference type="PANTHER" id="PTHR21087">
    <property type="entry name" value="SHIKIMATE KINASE"/>
    <property type="match status" value="1"/>
</dbReference>
<dbReference type="EMBL" id="FONY01000014">
    <property type="protein sequence ID" value="SFF05093.1"/>
    <property type="molecule type" value="Genomic_DNA"/>
</dbReference>
<dbReference type="OrthoDB" id="9800332at2"/>
<dbReference type="InterPro" id="IPR031322">
    <property type="entry name" value="Shikimate/glucono_kinase"/>
</dbReference>
<keyword evidence="9" id="KW-1185">Reference proteome</keyword>
<comment type="similarity">
    <text evidence="7">Belongs to the shikimate kinase family.</text>
</comment>
<keyword evidence="4 7" id="KW-0418">Kinase</keyword>
<comment type="catalytic activity">
    <reaction evidence="7">
        <text>shikimate + ATP = 3-phosphoshikimate + ADP + H(+)</text>
        <dbReference type="Rhea" id="RHEA:13121"/>
        <dbReference type="ChEBI" id="CHEBI:15378"/>
        <dbReference type="ChEBI" id="CHEBI:30616"/>
        <dbReference type="ChEBI" id="CHEBI:36208"/>
        <dbReference type="ChEBI" id="CHEBI:145989"/>
        <dbReference type="ChEBI" id="CHEBI:456216"/>
        <dbReference type="EC" id="2.7.1.71"/>
    </reaction>
</comment>
<feature type="binding site" evidence="7">
    <location>
        <position position="35"/>
    </location>
    <ligand>
        <name>substrate</name>
    </ligand>
</feature>
<evidence type="ECO:0000256" key="4">
    <source>
        <dbReference type="ARBA" id="ARBA00022777"/>
    </source>
</evidence>
<evidence type="ECO:0000256" key="3">
    <source>
        <dbReference type="ARBA" id="ARBA00022741"/>
    </source>
</evidence>
<keyword evidence="7" id="KW-0460">Magnesium</keyword>
<feature type="binding site" evidence="7">
    <location>
        <position position="17"/>
    </location>
    <ligand>
        <name>Mg(2+)</name>
        <dbReference type="ChEBI" id="CHEBI:18420"/>
    </ligand>
</feature>
<evidence type="ECO:0000256" key="5">
    <source>
        <dbReference type="ARBA" id="ARBA00022840"/>
    </source>
</evidence>
<dbReference type="Proteomes" id="UP000199513">
    <property type="component" value="Unassembled WGS sequence"/>
</dbReference>
<dbReference type="PRINTS" id="PR01100">
    <property type="entry name" value="SHIKIMTKNASE"/>
</dbReference>
<proteinExistence type="inferred from homology"/>
<name>A0A1I2FJC3_9BACT</name>
<comment type="subunit">
    <text evidence="7">Monomer.</text>
</comment>
<dbReference type="Gene3D" id="3.40.50.300">
    <property type="entry name" value="P-loop containing nucleotide triphosphate hydrolases"/>
    <property type="match status" value="1"/>
</dbReference>
<dbReference type="GO" id="GO:0009073">
    <property type="term" value="P:aromatic amino acid family biosynthetic process"/>
    <property type="evidence" value="ECO:0007669"/>
    <property type="project" value="UniProtKB-KW"/>
</dbReference>